<sequence>MITIKSKEEIDFLRKGGKRLGAILKMVAERVSPGISTRALDEFAHSLITKNSDIPSFLNYQPHGADRPYPATTCLSINEEIIHGIPNEDEKILKEGDIVGIDIGLIHEGVFLDSAITVGVGEIDESAKKLIRATREALEAGIKAARGGGNVGDIGHAIETLVKGSGFSLADGLSGHGVGRAVHEDPYVPNMGRKGEGPLLKPGMVLAIEPMLNEGTSKIKLLKDGYTYVTADGTRSAHFEHTVVITEGAPIVVTRI</sequence>
<dbReference type="SUPFAM" id="SSF55920">
    <property type="entry name" value="Creatinase/aminopeptidase"/>
    <property type="match status" value="1"/>
</dbReference>
<evidence type="ECO:0000256" key="3">
    <source>
        <dbReference type="ARBA" id="ARBA00022670"/>
    </source>
</evidence>
<evidence type="ECO:0000256" key="4">
    <source>
        <dbReference type="ARBA" id="ARBA00022723"/>
    </source>
</evidence>
<feature type="domain" description="Peptidase M24" evidence="8">
    <location>
        <begin position="13"/>
        <end position="247"/>
    </location>
</feature>
<dbReference type="PANTHER" id="PTHR43330:SF27">
    <property type="entry name" value="METHIONINE AMINOPEPTIDASE"/>
    <property type="match status" value="1"/>
</dbReference>
<dbReference type="GO" id="GO:0006508">
    <property type="term" value="P:proteolysis"/>
    <property type="evidence" value="ECO:0007669"/>
    <property type="project" value="UniProtKB-KW"/>
</dbReference>
<dbReference type="HAMAP" id="MF_01974">
    <property type="entry name" value="MetAP_1"/>
    <property type="match status" value="1"/>
</dbReference>
<dbReference type="GO" id="GO:0046872">
    <property type="term" value="F:metal ion binding"/>
    <property type="evidence" value="ECO:0007669"/>
    <property type="project" value="UniProtKB-UniRule"/>
</dbReference>
<dbReference type="PRINTS" id="PR00599">
    <property type="entry name" value="MAPEPTIDASE"/>
</dbReference>
<dbReference type="EMBL" id="MHRX01000051">
    <property type="protein sequence ID" value="OHA32209.1"/>
    <property type="molecule type" value="Genomic_DNA"/>
</dbReference>
<dbReference type="Proteomes" id="UP000176221">
    <property type="component" value="Unassembled WGS sequence"/>
</dbReference>
<dbReference type="InterPro" id="IPR002467">
    <property type="entry name" value="Pept_M24A_MAP1"/>
</dbReference>
<comment type="cofactor">
    <cofactor evidence="6">
        <name>Co(2+)</name>
        <dbReference type="ChEBI" id="CHEBI:48828"/>
    </cofactor>
    <cofactor evidence="6">
        <name>Zn(2+)</name>
        <dbReference type="ChEBI" id="CHEBI:29105"/>
    </cofactor>
    <cofactor evidence="6">
        <name>Mn(2+)</name>
        <dbReference type="ChEBI" id="CHEBI:29035"/>
    </cofactor>
    <cofactor evidence="6">
        <name>Fe(2+)</name>
        <dbReference type="ChEBI" id="CHEBI:29033"/>
    </cofactor>
    <text evidence="6">Binds 2 divalent metal cations per subunit. Has a high-affinity and a low affinity metal-binding site. The true nature of the physiological cofactor is under debate. The enzyme is active with cobalt, zinc, manganese or divalent iron ions. Most likely, methionine aminopeptidases function as mononuclear Fe(2+)-metalloproteases under physiological conditions, and the catalytically relevant metal-binding site has been assigned to the histidine-containing high-affinity site.</text>
</comment>
<keyword evidence="2 6" id="KW-0031">Aminopeptidase</keyword>
<name>A0A1G2NA10_9BACT</name>
<feature type="binding site" evidence="6">
    <location>
        <position position="176"/>
    </location>
    <ligand>
        <name>a divalent metal cation</name>
        <dbReference type="ChEBI" id="CHEBI:60240"/>
        <label>2</label>
        <note>catalytic</note>
    </ligand>
</feature>
<keyword evidence="3 6" id="KW-0645">Protease</keyword>
<dbReference type="Pfam" id="PF00557">
    <property type="entry name" value="Peptidase_M24"/>
    <property type="match status" value="1"/>
</dbReference>
<keyword evidence="4 6" id="KW-0479">Metal-binding</keyword>
<comment type="catalytic activity">
    <reaction evidence="6 7">
        <text>Release of N-terminal amino acids, preferentially methionine, from peptides and arylamides.</text>
        <dbReference type="EC" id="3.4.11.18"/>
    </reaction>
</comment>
<feature type="binding site" evidence="6">
    <location>
        <position position="240"/>
    </location>
    <ligand>
        <name>a divalent metal cation</name>
        <dbReference type="ChEBI" id="CHEBI:60240"/>
        <label>1</label>
    </ligand>
</feature>
<dbReference type="STRING" id="1802319.A2928_00975"/>
<dbReference type="InterPro" id="IPR001714">
    <property type="entry name" value="Pept_M24_MAP"/>
</dbReference>
<evidence type="ECO:0000256" key="2">
    <source>
        <dbReference type="ARBA" id="ARBA00022438"/>
    </source>
</evidence>
<evidence type="ECO:0000256" key="7">
    <source>
        <dbReference type="RuleBase" id="RU003653"/>
    </source>
</evidence>
<evidence type="ECO:0000256" key="1">
    <source>
        <dbReference type="ARBA" id="ARBA00002521"/>
    </source>
</evidence>
<feature type="binding site" evidence="6">
    <location>
        <position position="209"/>
    </location>
    <ligand>
        <name>a divalent metal cation</name>
        <dbReference type="ChEBI" id="CHEBI:60240"/>
        <label>2</label>
        <note>catalytic</note>
    </ligand>
</feature>
<evidence type="ECO:0000313" key="10">
    <source>
        <dbReference type="Proteomes" id="UP000176221"/>
    </source>
</evidence>
<feature type="binding site" evidence="6">
    <location>
        <position position="102"/>
    </location>
    <ligand>
        <name>a divalent metal cation</name>
        <dbReference type="ChEBI" id="CHEBI:60240"/>
        <label>1</label>
    </ligand>
</feature>
<accession>A0A1G2NA10</accession>
<organism evidence="9 10">
    <name type="scientific">Candidatus Taylorbacteria bacterium RIFCSPLOWO2_01_FULL_45_15b</name>
    <dbReference type="NCBI Taxonomy" id="1802319"/>
    <lineage>
        <taxon>Bacteria</taxon>
        <taxon>Candidatus Tayloriibacteriota</taxon>
    </lineage>
</organism>
<comment type="function">
    <text evidence="1 6">Removes the N-terminal methionine from nascent proteins. The N-terminal methionine is often cleaved when the second residue in the primary sequence is small and uncharged (Met-Ala-, Cys, Gly, Pro, Ser, Thr, or Val). Requires deformylation of the N(alpha)-formylated initiator methionine before it can be hydrolyzed.</text>
</comment>
<protein>
    <recommendedName>
        <fullName evidence="6 7">Methionine aminopeptidase</fullName>
        <shortName evidence="6">MAP</shortName>
        <shortName evidence="6">MetAP</shortName>
        <ecNumber evidence="6 7">3.4.11.18</ecNumber>
    </recommendedName>
    <alternativeName>
        <fullName evidence="6">Peptidase M</fullName>
    </alternativeName>
</protein>
<evidence type="ECO:0000313" key="9">
    <source>
        <dbReference type="EMBL" id="OHA32209.1"/>
    </source>
</evidence>
<proteinExistence type="inferred from homology"/>
<evidence type="ECO:0000256" key="6">
    <source>
        <dbReference type="HAMAP-Rule" id="MF_01974"/>
    </source>
</evidence>
<dbReference type="GO" id="GO:0005829">
    <property type="term" value="C:cytosol"/>
    <property type="evidence" value="ECO:0007669"/>
    <property type="project" value="TreeGrafter"/>
</dbReference>
<keyword evidence="5 6" id="KW-0378">Hydrolase</keyword>
<dbReference type="NCBIfam" id="TIGR00500">
    <property type="entry name" value="met_pdase_I"/>
    <property type="match status" value="1"/>
</dbReference>
<dbReference type="CDD" id="cd01086">
    <property type="entry name" value="MetAP1"/>
    <property type="match status" value="1"/>
</dbReference>
<dbReference type="InterPro" id="IPR036005">
    <property type="entry name" value="Creatinase/aminopeptidase-like"/>
</dbReference>
<dbReference type="PANTHER" id="PTHR43330">
    <property type="entry name" value="METHIONINE AMINOPEPTIDASE"/>
    <property type="match status" value="1"/>
</dbReference>
<feature type="binding site" evidence="6">
    <location>
        <position position="113"/>
    </location>
    <ligand>
        <name>a divalent metal cation</name>
        <dbReference type="ChEBI" id="CHEBI:60240"/>
        <label>1</label>
    </ligand>
</feature>
<comment type="caution">
    <text evidence="9">The sequence shown here is derived from an EMBL/GenBank/DDBJ whole genome shotgun (WGS) entry which is preliminary data.</text>
</comment>
<evidence type="ECO:0000256" key="5">
    <source>
        <dbReference type="ARBA" id="ARBA00022801"/>
    </source>
</evidence>
<gene>
    <name evidence="6" type="primary">map</name>
    <name evidence="9" type="ORF">A2928_00975</name>
</gene>
<comment type="similarity">
    <text evidence="6">Belongs to the peptidase M24A family. Methionine aminopeptidase type 1 subfamily.</text>
</comment>
<feature type="binding site" evidence="6">
    <location>
        <position position="183"/>
    </location>
    <ligand>
        <name>substrate</name>
    </ligand>
</feature>
<dbReference type="InterPro" id="IPR000994">
    <property type="entry name" value="Pept_M24"/>
</dbReference>
<dbReference type="GO" id="GO:0070006">
    <property type="term" value="F:metalloaminopeptidase activity"/>
    <property type="evidence" value="ECO:0007669"/>
    <property type="project" value="UniProtKB-UniRule"/>
</dbReference>
<dbReference type="GO" id="GO:0004239">
    <property type="term" value="F:initiator methionyl aminopeptidase activity"/>
    <property type="evidence" value="ECO:0007669"/>
    <property type="project" value="UniProtKB-UniRule"/>
</dbReference>
<dbReference type="Gene3D" id="3.90.230.10">
    <property type="entry name" value="Creatinase/methionine aminopeptidase superfamily"/>
    <property type="match status" value="1"/>
</dbReference>
<feature type="binding site" evidence="6">
    <location>
        <position position="83"/>
    </location>
    <ligand>
        <name>substrate</name>
    </ligand>
</feature>
<comment type="subunit">
    <text evidence="6">Monomer.</text>
</comment>
<feature type="binding site" evidence="6">
    <location>
        <position position="240"/>
    </location>
    <ligand>
        <name>a divalent metal cation</name>
        <dbReference type="ChEBI" id="CHEBI:60240"/>
        <label>2</label>
        <note>catalytic</note>
    </ligand>
</feature>
<feature type="binding site" evidence="6">
    <location>
        <position position="113"/>
    </location>
    <ligand>
        <name>a divalent metal cation</name>
        <dbReference type="ChEBI" id="CHEBI:60240"/>
        <label>2</label>
        <note>catalytic</note>
    </ligand>
</feature>
<dbReference type="AlphaFoldDB" id="A0A1G2NA10"/>
<evidence type="ECO:0000259" key="8">
    <source>
        <dbReference type="Pfam" id="PF00557"/>
    </source>
</evidence>
<dbReference type="EC" id="3.4.11.18" evidence="6 7"/>
<reference evidence="9 10" key="1">
    <citation type="journal article" date="2016" name="Nat. Commun.">
        <title>Thousands of microbial genomes shed light on interconnected biogeochemical processes in an aquifer system.</title>
        <authorList>
            <person name="Anantharaman K."/>
            <person name="Brown C.T."/>
            <person name="Hug L.A."/>
            <person name="Sharon I."/>
            <person name="Castelle C.J."/>
            <person name="Probst A.J."/>
            <person name="Thomas B.C."/>
            <person name="Singh A."/>
            <person name="Wilkins M.J."/>
            <person name="Karaoz U."/>
            <person name="Brodie E.L."/>
            <person name="Williams K.H."/>
            <person name="Hubbard S.S."/>
            <person name="Banfield J.F."/>
        </authorList>
    </citation>
    <scope>NUCLEOTIDE SEQUENCE [LARGE SCALE GENOMIC DNA]</scope>
</reference>